<dbReference type="Gene3D" id="3.30.40.210">
    <property type="match status" value="1"/>
</dbReference>
<dbReference type="GO" id="GO:0006355">
    <property type="term" value="P:regulation of DNA-templated transcription"/>
    <property type="evidence" value="ECO:0007669"/>
    <property type="project" value="InterPro"/>
</dbReference>
<evidence type="ECO:0000256" key="3">
    <source>
        <dbReference type="ARBA" id="ARBA00010464"/>
    </source>
</evidence>
<dbReference type="PANTHER" id="PTHR12882">
    <property type="entry name" value="SUPPRESSOR OF TY 4"/>
    <property type="match status" value="1"/>
</dbReference>
<keyword evidence="6" id="KW-0539">Nucleus</keyword>
<dbReference type="CDD" id="cd07973">
    <property type="entry name" value="Spt4"/>
    <property type="match status" value="1"/>
</dbReference>
<evidence type="ECO:0000256" key="8">
    <source>
        <dbReference type="ARBA" id="ARBA00029869"/>
    </source>
</evidence>
<evidence type="ECO:0000256" key="7">
    <source>
        <dbReference type="ARBA" id="ARBA00023328"/>
    </source>
</evidence>
<evidence type="ECO:0000256" key="2">
    <source>
        <dbReference type="ARBA" id="ARBA00004584"/>
    </source>
</evidence>
<dbReference type="Proteomes" id="UP000309076">
    <property type="component" value="Unassembled WGS sequence"/>
</dbReference>
<comment type="subcellular location">
    <subcellularLocation>
        <location evidence="2">Chromosome</location>
        <location evidence="2">Centromere</location>
    </subcellularLocation>
    <subcellularLocation>
        <location evidence="1">Nucleus</location>
    </subcellularLocation>
</comment>
<organism evidence="10 11">
    <name type="scientific">Aureobasidium pullulans</name>
    <name type="common">Black yeast</name>
    <name type="synonym">Pullularia pullulans</name>
    <dbReference type="NCBI Taxonomy" id="5580"/>
    <lineage>
        <taxon>Eukaryota</taxon>
        <taxon>Fungi</taxon>
        <taxon>Dikarya</taxon>
        <taxon>Ascomycota</taxon>
        <taxon>Pezizomycotina</taxon>
        <taxon>Dothideomycetes</taxon>
        <taxon>Dothideomycetidae</taxon>
        <taxon>Dothideales</taxon>
        <taxon>Saccotheciaceae</taxon>
        <taxon>Aureobasidium</taxon>
    </lineage>
</organism>
<evidence type="ECO:0000256" key="6">
    <source>
        <dbReference type="ARBA" id="ARBA00023242"/>
    </source>
</evidence>
<dbReference type="InterPro" id="IPR022800">
    <property type="entry name" value="Spt4/RpoE2_Znf"/>
</dbReference>
<dbReference type="GO" id="GO:0000775">
    <property type="term" value="C:chromosome, centromeric region"/>
    <property type="evidence" value="ECO:0007669"/>
    <property type="project" value="UniProtKB-SubCell"/>
</dbReference>
<dbReference type="GO" id="GO:0140673">
    <property type="term" value="P:transcription elongation-coupled chromatin remodeling"/>
    <property type="evidence" value="ECO:0007669"/>
    <property type="project" value="InterPro"/>
</dbReference>
<dbReference type="SUPFAM" id="SSF63393">
    <property type="entry name" value="RNA polymerase subunits"/>
    <property type="match status" value="1"/>
</dbReference>
<dbReference type="InterPro" id="IPR038510">
    <property type="entry name" value="Spt4_sf"/>
</dbReference>
<dbReference type="InterPro" id="IPR029040">
    <property type="entry name" value="RPABC4/Spt4"/>
</dbReference>
<dbReference type="EMBL" id="QZAM01000137">
    <property type="protein sequence ID" value="THW40831.1"/>
    <property type="molecule type" value="Genomic_DNA"/>
</dbReference>
<dbReference type="PANTHER" id="PTHR12882:SF1">
    <property type="entry name" value="TRANSCRIPTION ELONGATION FACTOR SPT4"/>
    <property type="match status" value="1"/>
</dbReference>
<dbReference type="AlphaFoldDB" id="A0AB74IVF2"/>
<proteinExistence type="inferred from homology"/>
<keyword evidence="5" id="KW-0804">Transcription</keyword>
<keyword evidence="7" id="KW-0137">Centromere</keyword>
<feature type="domain" description="Spt4/RpoE2 zinc finger" evidence="9">
    <location>
        <begin position="46"/>
        <end position="123"/>
    </location>
</feature>
<dbReference type="Pfam" id="PF06093">
    <property type="entry name" value="Spt4"/>
    <property type="match status" value="1"/>
</dbReference>
<dbReference type="GO" id="GO:0032044">
    <property type="term" value="C:DSIF complex"/>
    <property type="evidence" value="ECO:0007669"/>
    <property type="project" value="TreeGrafter"/>
</dbReference>
<evidence type="ECO:0000259" key="9">
    <source>
        <dbReference type="SMART" id="SM01389"/>
    </source>
</evidence>
<feature type="non-terminal residue" evidence="10">
    <location>
        <position position="1"/>
    </location>
</feature>
<dbReference type="InterPro" id="IPR009287">
    <property type="entry name" value="Spt4"/>
</dbReference>
<evidence type="ECO:0000313" key="10">
    <source>
        <dbReference type="EMBL" id="THW40831.1"/>
    </source>
</evidence>
<reference evidence="10 11" key="1">
    <citation type="submission" date="2018-10" db="EMBL/GenBank/DDBJ databases">
        <title>Fifty Aureobasidium pullulans genomes reveal a recombining polyextremotolerant generalist.</title>
        <authorList>
            <person name="Gostincar C."/>
            <person name="Turk M."/>
            <person name="Zajc J."/>
            <person name="Gunde-Cimerman N."/>
        </authorList>
    </citation>
    <scope>NUCLEOTIDE SEQUENCE [LARGE SCALE GENOMIC DNA]</scope>
    <source>
        <strain evidence="10 11">EXF-10796</strain>
    </source>
</reference>
<accession>A0AB74IVF2</accession>
<comment type="similarity">
    <text evidence="3">Belongs to the SPT4 family.</text>
</comment>
<evidence type="ECO:0000256" key="1">
    <source>
        <dbReference type="ARBA" id="ARBA00004123"/>
    </source>
</evidence>
<protein>
    <recommendedName>
        <fullName evidence="4">Transcription elongation factor SPT4</fullName>
    </recommendedName>
    <alternativeName>
        <fullName evidence="8">Chromatin elongation factor SPT4</fullName>
    </alternativeName>
</protein>
<name>A0AB74IVF2_AURPU</name>
<sequence>SIIHRQRQATFNLQSLSHSTPLPSLSHTLTYIIMSNFVPPSQHRSLRACMVCSIVLPGSRFRREGCPNCEEFLELAGHDDTIQECTSQVFEGLITLADPSSSWVARWQRLDSYVAGVYAVKVTGILPEEVISTVEAAGVKYIPRDGTNIDDM</sequence>
<dbReference type="GO" id="GO:0000993">
    <property type="term" value="F:RNA polymerase II complex binding"/>
    <property type="evidence" value="ECO:0007669"/>
    <property type="project" value="TreeGrafter"/>
</dbReference>
<gene>
    <name evidence="10" type="ORF">D6D21_06636</name>
</gene>
<dbReference type="GO" id="GO:0008270">
    <property type="term" value="F:zinc ion binding"/>
    <property type="evidence" value="ECO:0007669"/>
    <property type="project" value="InterPro"/>
</dbReference>
<evidence type="ECO:0000256" key="5">
    <source>
        <dbReference type="ARBA" id="ARBA00023163"/>
    </source>
</evidence>
<comment type="caution">
    <text evidence="10">The sequence shown here is derived from an EMBL/GenBank/DDBJ whole genome shotgun (WGS) entry which is preliminary data.</text>
</comment>
<evidence type="ECO:0000313" key="11">
    <source>
        <dbReference type="Proteomes" id="UP000309076"/>
    </source>
</evidence>
<dbReference type="SMART" id="SM01389">
    <property type="entry name" value="Spt4"/>
    <property type="match status" value="1"/>
</dbReference>
<evidence type="ECO:0000256" key="4">
    <source>
        <dbReference type="ARBA" id="ARBA00020182"/>
    </source>
</evidence>